<accession>G4CT46</accession>
<dbReference type="AlphaFoldDB" id="G4CT46"/>
<keyword evidence="2" id="KW-1185">Reference proteome</keyword>
<dbReference type="PATRIC" id="fig|1030841.3.peg.2243"/>
<evidence type="ECO:0000313" key="1">
    <source>
        <dbReference type="EMBL" id="EGZ44408.1"/>
    </source>
</evidence>
<proteinExistence type="predicted"/>
<dbReference type="STRING" id="1030841.HMPREF9370_2256"/>
<reference evidence="1 2" key="1">
    <citation type="submission" date="2011-06" db="EMBL/GenBank/DDBJ databases">
        <authorList>
            <person name="Muzny D."/>
            <person name="Qin X."/>
            <person name="Deng J."/>
            <person name="Jiang H."/>
            <person name="Liu Y."/>
            <person name="Qu J."/>
            <person name="Song X.-Z."/>
            <person name="Zhang L."/>
            <person name="Thornton R."/>
            <person name="Coyle M."/>
            <person name="Francisco L."/>
            <person name="Jackson L."/>
            <person name="Javaid M."/>
            <person name="Korchina V."/>
            <person name="Kovar C."/>
            <person name="Mata R."/>
            <person name="Mathew T."/>
            <person name="Ngo R."/>
            <person name="Nguyen L."/>
            <person name="Nguyen N."/>
            <person name="Okwuonu G."/>
            <person name="Ongeri F."/>
            <person name="Pham C."/>
            <person name="Simmons D."/>
            <person name="Wilczek-Boney K."/>
            <person name="Hale W."/>
            <person name="Jakkamsetti A."/>
            <person name="Pham P."/>
            <person name="Ruth R."/>
            <person name="San Lucas F."/>
            <person name="Warren J."/>
            <person name="Zhang J."/>
            <person name="Zhao Z."/>
            <person name="Zhou C."/>
            <person name="Zhu D."/>
            <person name="Lee S."/>
            <person name="Bess C."/>
            <person name="Blankenburg K."/>
            <person name="Forbes L."/>
            <person name="Fu Q."/>
            <person name="Gubbala S."/>
            <person name="Hirani K."/>
            <person name="Jayaseelan J.C."/>
            <person name="Lara F."/>
            <person name="Munidasa M."/>
            <person name="Palculict T."/>
            <person name="Patil S."/>
            <person name="Pu L.-L."/>
            <person name="Saada N."/>
            <person name="Tang L."/>
            <person name="Weissenberger G."/>
            <person name="Zhu Y."/>
            <person name="Hemphill L."/>
            <person name="Shang Y."/>
            <person name="Youmans B."/>
            <person name="Ayvaz T."/>
            <person name="Ross M."/>
            <person name="Santibanez J."/>
            <person name="Aqrawi P."/>
            <person name="Gross S."/>
            <person name="Joshi V."/>
            <person name="Fowler G."/>
            <person name="Nazareth L."/>
            <person name="Reid J."/>
            <person name="Worley K."/>
            <person name="Petrosino J."/>
            <person name="Highlander S."/>
            <person name="Gibbs R."/>
        </authorList>
    </citation>
    <scope>NUCLEOTIDE SEQUENCE [LARGE SCALE GENOMIC DNA]</scope>
    <source>
        <strain evidence="1 2">9715</strain>
    </source>
</reference>
<sequence length="57" mass="6415">MLTSKQAFGPLENICMPPKGRQNLKRKLYHNVGKNDMENGNDLASSLMVANPFSDRH</sequence>
<comment type="caution">
    <text evidence="1">The sequence shown here is derived from an EMBL/GenBank/DDBJ whole genome shotgun (WGS) entry which is preliminary data.</text>
</comment>
<dbReference type="Proteomes" id="UP000005336">
    <property type="component" value="Unassembled WGS sequence"/>
</dbReference>
<organism evidence="1 2">
    <name type="scientific">Neisseria wadsworthii 9715</name>
    <dbReference type="NCBI Taxonomy" id="1030841"/>
    <lineage>
        <taxon>Bacteria</taxon>
        <taxon>Pseudomonadati</taxon>
        <taxon>Pseudomonadota</taxon>
        <taxon>Betaproteobacteria</taxon>
        <taxon>Neisseriales</taxon>
        <taxon>Neisseriaceae</taxon>
        <taxon>Neisseria</taxon>
    </lineage>
</organism>
<dbReference type="HOGENOM" id="CLU_2992075_0_0_4"/>
<protein>
    <submittedName>
        <fullName evidence="1">Uncharacterized protein</fullName>
    </submittedName>
</protein>
<evidence type="ECO:0000313" key="2">
    <source>
        <dbReference type="Proteomes" id="UP000005336"/>
    </source>
</evidence>
<gene>
    <name evidence="1" type="ORF">HMPREF9370_2256</name>
</gene>
<dbReference type="EMBL" id="AGAZ01000074">
    <property type="protein sequence ID" value="EGZ44408.1"/>
    <property type="molecule type" value="Genomic_DNA"/>
</dbReference>
<name>G4CT46_9NEIS</name>